<dbReference type="EMBL" id="JAWDGP010004321">
    <property type="protein sequence ID" value="KAK3765307.1"/>
    <property type="molecule type" value="Genomic_DNA"/>
</dbReference>
<feature type="compositionally biased region" description="Polar residues" evidence="1">
    <location>
        <begin position="1"/>
        <end position="12"/>
    </location>
</feature>
<reference evidence="2" key="1">
    <citation type="journal article" date="2023" name="G3 (Bethesda)">
        <title>A reference genome for the long-term kleptoplast-retaining sea slug Elysia crispata morphotype clarki.</title>
        <authorList>
            <person name="Eastman K.E."/>
            <person name="Pendleton A.L."/>
            <person name="Shaikh M.A."/>
            <person name="Suttiyut T."/>
            <person name="Ogas R."/>
            <person name="Tomko P."/>
            <person name="Gavelis G."/>
            <person name="Widhalm J.R."/>
            <person name="Wisecaver J.H."/>
        </authorList>
    </citation>
    <scope>NUCLEOTIDE SEQUENCE</scope>
    <source>
        <strain evidence="2">ECLA1</strain>
    </source>
</reference>
<evidence type="ECO:0000313" key="2">
    <source>
        <dbReference type="EMBL" id="KAK3765307.1"/>
    </source>
</evidence>
<feature type="region of interest" description="Disordered" evidence="1">
    <location>
        <begin position="1"/>
        <end position="23"/>
    </location>
</feature>
<dbReference type="SUPFAM" id="SSF63829">
    <property type="entry name" value="Calcium-dependent phosphotriesterase"/>
    <property type="match status" value="1"/>
</dbReference>
<evidence type="ECO:0000256" key="1">
    <source>
        <dbReference type="SAM" id="MobiDB-lite"/>
    </source>
</evidence>
<evidence type="ECO:0000313" key="3">
    <source>
        <dbReference type="Proteomes" id="UP001283361"/>
    </source>
</evidence>
<organism evidence="2 3">
    <name type="scientific">Elysia crispata</name>
    <name type="common">lettuce slug</name>
    <dbReference type="NCBI Taxonomy" id="231223"/>
    <lineage>
        <taxon>Eukaryota</taxon>
        <taxon>Metazoa</taxon>
        <taxon>Spiralia</taxon>
        <taxon>Lophotrochozoa</taxon>
        <taxon>Mollusca</taxon>
        <taxon>Gastropoda</taxon>
        <taxon>Heterobranchia</taxon>
        <taxon>Euthyneura</taxon>
        <taxon>Panpulmonata</taxon>
        <taxon>Sacoglossa</taxon>
        <taxon>Placobranchoidea</taxon>
        <taxon>Plakobranchidae</taxon>
        <taxon>Elysia</taxon>
    </lineage>
</organism>
<dbReference type="Proteomes" id="UP001283361">
    <property type="component" value="Unassembled WGS sequence"/>
</dbReference>
<keyword evidence="3" id="KW-1185">Reference proteome</keyword>
<name>A0AAE0Z9J1_9GAST</name>
<protein>
    <submittedName>
        <fullName evidence="2">Uncharacterized protein</fullName>
    </submittedName>
</protein>
<accession>A0AAE0Z9J1</accession>
<comment type="caution">
    <text evidence="2">The sequence shown here is derived from an EMBL/GenBank/DDBJ whole genome shotgun (WGS) entry which is preliminary data.</text>
</comment>
<gene>
    <name evidence="2" type="ORF">RRG08_027313</name>
</gene>
<proteinExistence type="predicted"/>
<sequence>MPNTAAPSNARSSHGPPVSLSERRHFSAACPGESSQPISEIVTLLSDTHILMIDNSSKSVKLFNLQGDHLNSLQFSINPHRLAVIDSGPGNTWKVALTFLGDNRIDILEVTPKSFKNLNSIPWNEQCYSITAVTSSILALGYCFYEWIDLIDITGFPLNRLRKYPWRMPAMQDGCLVMTTMINTMVKVRIQDGTNIFDKKVTPIKNVHGVATLQDGWFLVSDCSANSLHLVTPDGRWDRELWKLPCGPDRQEKLWGFVDDCKEDGRQDAPRHVNQVNPMINIVPDSQGSVVYRCYSAALTCHLYEGMWRIPPETQGQVTLVTILSTQRSSLRLFFYLLSQP</sequence>
<dbReference type="AlphaFoldDB" id="A0AAE0Z9J1"/>